<name>A0A835SSM0_9CHLO</name>
<keyword evidence="3" id="KW-1185">Reference proteome</keyword>
<comment type="caution">
    <text evidence="2">The sequence shown here is derived from an EMBL/GenBank/DDBJ whole genome shotgun (WGS) entry which is preliminary data.</text>
</comment>
<feature type="region of interest" description="Disordered" evidence="1">
    <location>
        <begin position="629"/>
        <end position="729"/>
    </location>
</feature>
<feature type="compositionally biased region" description="Low complexity" evidence="1">
    <location>
        <begin position="219"/>
        <end position="228"/>
    </location>
</feature>
<protein>
    <submittedName>
        <fullName evidence="2">Uncharacterized protein</fullName>
    </submittedName>
</protein>
<reference evidence="2" key="1">
    <citation type="journal article" date="2020" name="bioRxiv">
        <title>Comparative genomics of Chlamydomonas.</title>
        <authorList>
            <person name="Craig R.J."/>
            <person name="Hasan A.R."/>
            <person name="Ness R.W."/>
            <person name="Keightley P.D."/>
        </authorList>
    </citation>
    <scope>NUCLEOTIDE SEQUENCE</scope>
    <source>
        <strain evidence="2">CCAP 11/173</strain>
    </source>
</reference>
<feature type="region of interest" description="Disordered" evidence="1">
    <location>
        <begin position="163"/>
        <end position="228"/>
    </location>
</feature>
<feature type="compositionally biased region" description="Gly residues" evidence="1">
    <location>
        <begin position="1077"/>
        <end position="1090"/>
    </location>
</feature>
<feature type="compositionally biased region" description="Low complexity" evidence="1">
    <location>
        <begin position="630"/>
        <end position="657"/>
    </location>
</feature>
<accession>A0A835SSM0</accession>
<sequence>MLKTATDLPRGSALATELEAAASKLRQKEQEAAALKHEVQAERQMRAQLQVALSGAQATIRQLRAAPTPPPRAPGSGPSFGRRRSEPGSESGSKGSHAHSRDGAGTAHSTASSGRSLSLARGMGGGARGVRDSVCRQLLQSPASTLSTLSFAAKPTLAGGCSPLSQPDAACSPKELPPDGHVLLPHPHPPPHQALGLHLAESSPKVPLAQGGSAGPVTSQLLGAQQQQQQQSLSGWMLTALATPGADGSAAHTATAAPGTTLGRTTAATLAELQTPAPVGVGQGVAAAVRAALAATPAQPLTYGSPLHLRIQRLLLEAHDGGLAAAASPLGAVGAGAAAVAGVAGDVGGLEGRPLDSAQVQASASAASSSSSSGSASMESSACATPSGGRTQVDMAALANFRSSVSPFNCTLRERYALRSGATHLPSDAPTPPPPAASSRHSNCTHPQRAPHHEQQQQQQEREQLAPGAPDGSEVAELVTQLGLNLDLNAVDGMSQLDVLDEIDRWLSAQYIAAKKAILASAEPLTVEEQEEEALRAYAVDAERAEACEAAAEEGLGAALATAAALSGRPVTTVMEAGIQTEPLPADGATGAADRTAAAAAAASRTAAVAAVAATCRDAAVGTPAASPLRSVGVASRAGSASKKPRAAISRAAGSAAHGDDDDVMSPAADQAKRSPARALKQAGTSTPQPTAAASPAAAALRQPREGPTEAWTRWDQSSTDASSTPARRGLFRDAASARAAAVAEAEQAAAAGTGFSQAHTHPHHPLSKQKSDPSLRSSVVASGAAIADSILRGGAAAASMAAAAAANNEPDEAGSAPAPPRGARRHVDPFEGPSSSPAAYGRPAADARSLLAAAHRHPSQQPPARPSAGSLQFDDALEAHLRQKQLTIRTQVVPVAGTGAPVPGGVGFGPAVPVVLAAAPTVLPAPVLAAARAPLQPAGGPPAHARRQAPQASISHGLPHTAAHASYGPGPAAAAGAEVTQVLFTPGMAAGSGTKARPTGRTASRLTPEAAHPGVATTLRFGGDADADAPTESGAGSDSDRGGGTGGASPMRPLSSISSVSIVTSEAAAPTYSGGTARGRGGGSGGGWGSRSKQAAAAAAGREQEATSRPRGWVAGGGGGAGGSKPLFSFLASLTSCTRGSDAY</sequence>
<proteinExistence type="predicted"/>
<feature type="compositionally biased region" description="Polar residues" evidence="1">
    <location>
        <begin position="715"/>
        <end position="726"/>
    </location>
</feature>
<feature type="compositionally biased region" description="Low complexity" evidence="1">
    <location>
        <begin position="963"/>
        <end position="973"/>
    </location>
</feature>
<feature type="region of interest" description="Disordered" evidence="1">
    <location>
        <begin position="809"/>
        <end position="843"/>
    </location>
</feature>
<dbReference type="EMBL" id="JAEHOD010000067">
    <property type="protein sequence ID" value="KAG2432398.1"/>
    <property type="molecule type" value="Genomic_DNA"/>
</dbReference>
<organism evidence="2 3">
    <name type="scientific">Chlamydomonas schloesseri</name>
    <dbReference type="NCBI Taxonomy" id="2026947"/>
    <lineage>
        <taxon>Eukaryota</taxon>
        <taxon>Viridiplantae</taxon>
        <taxon>Chlorophyta</taxon>
        <taxon>core chlorophytes</taxon>
        <taxon>Chlorophyceae</taxon>
        <taxon>CS clade</taxon>
        <taxon>Chlamydomonadales</taxon>
        <taxon>Chlamydomonadaceae</taxon>
        <taxon>Chlamydomonas</taxon>
    </lineage>
</organism>
<dbReference type="Proteomes" id="UP000613740">
    <property type="component" value="Unassembled WGS sequence"/>
</dbReference>
<feature type="compositionally biased region" description="Low complexity" evidence="1">
    <location>
        <begin position="1091"/>
        <end position="1101"/>
    </location>
</feature>
<evidence type="ECO:0000256" key="1">
    <source>
        <dbReference type="SAM" id="MobiDB-lite"/>
    </source>
</evidence>
<evidence type="ECO:0000313" key="3">
    <source>
        <dbReference type="Proteomes" id="UP000613740"/>
    </source>
</evidence>
<feature type="region of interest" description="Disordered" evidence="1">
    <location>
        <begin position="751"/>
        <end position="776"/>
    </location>
</feature>
<feature type="compositionally biased region" description="Low complexity" evidence="1">
    <location>
        <begin position="682"/>
        <end position="700"/>
    </location>
</feature>
<evidence type="ECO:0000313" key="2">
    <source>
        <dbReference type="EMBL" id="KAG2432398.1"/>
    </source>
</evidence>
<feature type="region of interest" description="Disordered" evidence="1">
    <location>
        <begin position="990"/>
        <end position="1055"/>
    </location>
</feature>
<dbReference type="AlphaFoldDB" id="A0A835SSM0"/>
<feature type="region of interest" description="Disordered" evidence="1">
    <location>
        <begin position="422"/>
        <end position="473"/>
    </location>
</feature>
<feature type="region of interest" description="Disordered" evidence="1">
    <location>
        <begin position="1070"/>
        <end position="1123"/>
    </location>
</feature>
<feature type="region of interest" description="Disordered" evidence="1">
    <location>
        <begin position="361"/>
        <end position="389"/>
    </location>
</feature>
<gene>
    <name evidence="2" type="ORF">HYH02_012969</name>
</gene>
<feature type="compositionally biased region" description="Low complexity" evidence="1">
    <location>
        <begin position="107"/>
        <end position="121"/>
    </location>
</feature>
<feature type="region of interest" description="Disordered" evidence="1">
    <location>
        <begin position="937"/>
        <end position="973"/>
    </location>
</feature>
<feature type="compositionally biased region" description="Basic and acidic residues" evidence="1">
    <location>
        <begin position="451"/>
        <end position="464"/>
    </location>
</feature>
<feature type="region of interest" description="Disordered" evidence="1">
    <location>
        <begin position="50"/>
        <end position="129"/>
    </location>
</feature>
<feature type="compositionally biased region" description="Low complexity" evidence="1">
    <location>
        <begin position="937"/>
        <end position="953"/>
    </location>
</feature>
<feature type="compositionally biased region" description="Low complexity" evidence="1">
    <location>
        <begin position="361"/>
        <end position="384"/>
    </location>
</feature>
<dbReference type="OrthoDB" id="547643at2759"/>